<feature type="repeat" description="TPR" evidence="3">
    <location>
        <begin position="134"/>
        <end position="167"/>
    </location>
</feature>
<dbReference type="PROSITE" id="PS51257">
    <property type="entry name" value="PROKAR_LIPOPROTEIN"/>
    <property type="match status" value="1"/>
</dbReference>
<proteinExistence type="predicted"/>
<reference evidence="4 5" key="1">
    <citation type="submission" date="2016-09" db="EMBL/GenBank/DDBJ databases">
        <authorList>
            <person name="Capua I."/>
            <person name="De Benedictis P."/>
            <person name="Joannis T."/>
            <person name="Lombin L.H."/>
            <person name="Cattoli G."/>
        </authorList>
    </citation>
    <scope>NUCLEOTIDE SEQUENCE [LARGE SCALE GENOMIC DNA]</scope>
    <source>
        <strain evidence="4 5">GluBS11</strain>
    </source>
</reference>
<dbReference type="OrthoDB" id="305319at2"/>
<dbReference type="InterPro" id="IPR050498">
    <property type="entry name" value="Ycf3"/>
</dbReference>
<dbReference type="AlphaFoldDB" id="A0A1D3TQX3"/>
<dbReference type="RefSeq" id="WP_091230864.1">
    <property type="nucleotide sequence ID" value="NZ_FMKA01000003.1"/>
</dbReference>
<dbReference type="Gene3D" id="1.25.40.10">
    <property type="entry name" value="Tetratricopeptide repeat domain"/>
    <property type="match status" value="3"/>
</dbReference>
<accession>A0A1D3TQX3</accession>
<dbReference type="SMART" id="SM00028">
    <property type="entry name" value="TPR"/>
    <property type="match status" value="6"/>
</dbReference>
<dbReference type="PANTHER" id="PTHR44858:SF1">
    <property type="entry name" value="UDP-N-ACETYLGLUCOSAMINE--PEPTIDE N-ACETYLGLUCOSAMINYLTRANSFERASE SPINDLY-RELATED"/>
    <property type="match status" value="1"/>
</dbReference>
<dbReference type="Pfam" id="PF13181">
    <property type="entry name" value="TPR_8"/>
    <property type="match status" value="1"/>
</dbReference>
<protein>
    <submittedName>
        <fullName evidence="4">Tetratricopeptide repeat-containing protein</fullName>
    </submittedName>
</protein>
<evidence type="ECO:0000313" key="4">
    <source>
        <dbReference type="EMBL" id="SCP96035.1"/>
    </source>
</evidence>
<feature type="repeat" description="TPR" evidence="3">
    <location>
        <begin position="234"/>
        <end position="267"/>
    </location>
</feature>
<gene>
    <name evidence="4" type="ORF">SAMN05421730_1003131</name>
</gene>
<dbReference type="EMBL" id="FMKA01000003">
    <property type="protein sequence ID" value="SCP96035.1"/>
    <property type="molecule type" value="Genomic_DNA"/>
</dbReference>
<dbReference type="PROSITE" id="PS50005">
    <property type="entry name" value="TPR"/>
    <property type="match status" value="2"/>
</dbReference>
<dbReference type="PANTHER" id="PTHR44858">
    <property type="entry name" value="TETRATRICOPEPTIDE REPEAT PROTEIN 6"/>
    <property type="match status" value="1"/>
</dbReference>
<dbReference type="GO" id="GO:0009279">
    <property type="term" value="C:cell outer membrane"/>
    <property type="evidence" value="ECO:0007669"/>
    <property type="project" value="TreeGrafter"/>
</dbReference>
<keyword evidence="2 3" id="KW-0802">TPR repeat</keyword>
<keyword evidence="5" id="KW-1185">Reference proteome</keyword>
<sequence>MRKISRILLLSAVAGIAITGCRGGAEEKSHIEKGMAYIDALAYEDAMDEFSKAEKAEESPELIYRGEGIAFLAQCEYEKAAESFSEALRQSDGRIDDTEKDISYYLALAEFKSGDAEGAIETYTRIIDFDADEKDAYYLRGTVYLAEDELKKAQADFKKAAGLADRDYDLYILIGQNLLDRGYETEGGEYLEKAAGIKGSRETDYYVRGRAYYYLGNKDKALKELKKANEEGSMEALLFLGMTYEKLEDMDSAIESYEKYLKEDSTSGNAYNRIGLCRMAEKDFAGALESIQKGIETGDADAMEELLYNEIAAYEYMGDFSTAREKMASYIGNYPGNEKAAREYEFLKTR</sequence>
<organism evidence="4 5">
    <name type="scientific">Anaerobium acetethylicum</name>
    <dbReference type="NCBI Taxonomy" id="1619234"/>
    <lineage>
        <taxon>Bacteria</taxon>
        <taxon>Bacillati</taxon>
        <taxon>Bacillota</taxon>
        <taxon>Clostridia</taxon>
        <taxon>Lachnospirales</taxon>
        <taxon>Lachnospiraceae</taxon>
        <taxon>Anaerobium</taxon>
    </lineage>
</organism>
<dbReference type="Pfam" id="PF13432">
    <property type="entry name" value="TPR_16"/>
    <property type="match status" value="2"/>
</dbReference>
<evidence type="ECO:0000256" key="2">
    <source>
        <dbReference type="ARBA" id="ARBA00022803"/>
    </source>
</evidence>
<dbReference type="Proteomes" id="UP000199315">
    <property type="component" value="Unassembled WGS sequence"/>
</dbReference>
<evidence type="ECO:0000313" key="5">
    <source>
        <dbReference type="Proteomes" id="UP000199315"/>
    </source>
</evidence>
<evidence type="ECO:0000256" key="1">
    <source>
        <dbReference type="ARBA" id="ARBA00022737"/>
    </source>
</evidence>
<dbReference type="SUPFAM" id="SSF48452">
    <property type="entry name" value="TPR-like"/>
    <property type="match status" value="2"/>
</dbReference>
<name>A0A1D3TQX3_9FIRM</name>
<dbReference type="InterPro" id="IPR019734">
    <property type="entry name" value="TPR_rpt"/>
</dbReference>
<keyword evidence="1" id="KW-0677">Repeat</keyword>
<dbReference type="GO" id="GO:0046813">
    <property type="term" value="P:receptor-mediated virion attachment to host cell"/>
    <property type="evidence" value="ECO:0007669"/>
    <property type="project" value="TreeGrafter"/>
</dbReference>
<dbReference type="InterPro" id="IPR011990">
    <property type="entry name" value="TPR-like_helical_dom_sf"/>
</dbReference>
<evidence type="ECO:0000256" key="3">
    <source>
        <dbReference type="PROSITE-ProRule" id="PRU00339"/>
    </source>
</evidence>
<dbReference type="STRING" id="1619234.SAMN05421730_1003131"/>